<keyword evidence="9 12" id="KW-0720">Serine protease</keyword>
<dbReference type="Gene3D" id="3.50.30.30">
    <property type="match status" value="1"/>
</dbReference>
<evidence type="ECO:0000256" key="6">
    <source>
        <dbReference type="ARBA" id="ARBA00022670"/>
    </source>
</evidence>
<dbReference type="PANTHER" id="PTHR43806">
    <property type="entry name" value="PEPTIDASE S8"/>
    <property type="match status" value="1"/>
</dbReference>
<dbReference type="PANTHER" id="PTHR43806:SF11">
    <property type="entry name" value="CEREVISIN-RELATED"/>
    <property type="match status" value="1"/>
</dbReference>
<feature type="domain" description="Hyaluronate lyase N-terminal beta-sheet" evidence="18">
    <location>
        <begin position="1285"/>
        <end position="1323"/>
    </location>
</feature>
<protein>
    <submittedName>
        <fullName evidence="19">Peptidase</fullName>
    </submittedName>
</protein>
<evidence type="ECO:0000256" key="15">
    <source>
        <dbReference type="SAM" id="SignalP"/>
    </source>
</evidence>
<feature type="active site" description="Charge relay system" evidence="11 12">
    <location>
        <position position="247"/>
    </location>
</feature>
<dbReference type="Pfam" id="PF21461">
    <property type="entry name" value="HL_N-beta"/>
    <property type="match status" value="1"/>
</dbReference>
<evidence type="ECO:0000256" key="4">
    <source>
        <dbReference type="ARBA" id="ARBA00022512"/>
    </source>
</evidence>
<dbReference type="GO" id="GO:0006508">
    <property type="term" value="P:proteolysis"/>
    <property type="evidence" value="ECO:0007669"/>
    <property type="project" value="UniProtKB-KW"/>
</dbReference>
<comment type="cofactor">
    <cofactor evidence="1">
        <name>Ca(2+)</name>
        <dbReference type="ChEBI" id="CHEBI:29108"/>
    </cofactor>
</comment>
<dbReference type="InterPro" id="IPR000209">
    <property type="entry name" value="Peptidase_S8/S53_dom"/>
</dbReference>
<feature type="active site" description="Charge relay system" evidence="11 12">
    <location>
        <position position="450"/>
    </location>
</feature>
<evidence type="ECO:0000256" key="2">
    <source>
        <dbReference type="ARBA" id="ARBA00004613"/>
    </source>
</evidence>
<dbReference type="InterPro" id="IPR015500">
    <property type="entry name" value="Peptidase_S8_subtilisin-rel"/>
</dbReference>
<evidence type="ECO:0000313" key="19">
    <source>
        <dbReference type="EMBL" id="QFF98087.1"/>
    </source>
</evidence>
<keyword evidence="20" id="KW-1185">Reference proteome</keyword>
<dbReference type="PROSITE" id="PS00136">
    <property type="entry name" value="SUBTILASE_ASP"/>
    <property type="match status" value="1"/>
</dbReference>
<dbReference type="InterPro" id="IPR023828">
    <property type="entry name" value="Peptidase_S8_Ser-AS"/>
</dbReference>
<feature type="region of interest" description="Disordered" evidence="14">
    <location>
        <begin position="1332"/>
        <end position="1354"/>
    </location>
</feature>
<dbReference type="Pfam" id="PF00082">
    <property type="entry name" value="Peptidase_S8"/>
    <property type="match status" value="1"/>
</dbReference>
<keyword evidence="7 15" id="KW-0732">Signal</keyword>
<dbReference type="InterPro" id="IPR013783">
    <property type="entry name" value="Ig-like_fold"/>
</dbReference>
<dbReference type="PROSITE" id="PS51892">
    <property type="entry name" value="SUBTILASE"/>
    <property type="match status" value="1"/>
</dbReference>
<feature type="domain" description="PA" evidence="17">
    <location>
        <begin position="813"/>
        <end position="888"/>
    </location>
</feature>
<evidence type="ECO:0000256" key="11">
    <source>
        <dbReference type="PIRSR" id="PIRSR615500-1"/>
    </source>
</evidence>
<keyword evidence="4" id="KW-0134">Cell wall</keyword>
<evidence type="ECO:0000259" key="16">
    <source>
        <dbReference type="Pfam" id="PF00082"/>
    </source>
</evidence>
<keyword evidence="10" id="KW-0106">Calcium</keyword>
<dbReference type="SUPFAM" id="SSF52743">
    <property type="entry name" value="Subtilisin-like"/>
    <property type="match status" value="1"/>
</dbReference>
<evidence type="ECO:0000256" key="9">
    <source>
        <dbReference type="ARBA" id="ARBA00022825"/>
    </source>
</evidence>
<evidence type="ECO:0000256" key="7">
    <source>
        <dbReference type="ARBA" id="ARBA00022729"/>
    </source>
</evidence>
<comment type="subcellular location">
    <subcellularLocation>
        <location evidence="2">Secreted</location>
    </subcellularLocation>
</comment>
<dbReference type="PROSITE" id="PS00137">
    <property type="entry name" value="SUBTILASE_HIS"/>
    <property type="match status" value="1"/>
</dbReference>
<dbReference type="Gene3D" id="3.40.50.200">
    <property type="entry name" value="Peptidase S8/S53 domain"/>
    <property type="match status" value="1"/>
</dbReference>
<keyword evidence="8 12" id="KW-0378">Hydrolase</keyword>
<dbReference type="PROSITE" id="PS00138">
    <property type="entry name" value="SUBTILASE_SER"/>
    <property type="match status" value="1"/>
</dbReference>
<evidence type="ECO:0000313" key="20">
    <source>
        <dbReference type="Proteomes" id="UP000325517"/>
    </source>
</evidence>
<dbReference type="InterPro" id="IPR003137">
    <property type="entry name" value="PA_domain"/>
</dbReference>
<dbReference type="EMBL" id="CP031223">
    <property type="protein sequence ID" value="QFF98087.1"/>
    <property type="molecule type" value="Genomic_DNA"/>
</dbReference>
<dbReference type="Proteomes" id="UP000325517">
    <property type="component" value="Chromosome"/>
</dbReference>
<evidence type="ECO:0000259" key="18">
    <source>
        <dbReference type="Pfam" id="PF21461"/>
    </source>
</evidence>
<evidence type="ECO:0000256" key="5">
    <source>
        <dbReference type="ARBA" id="ARBA00022525"/>
    </source>
</evidence>
<feature type="active site" description="Charge relay system" evidence="11 12">
    <location>
        <position position="279"/>
    </location>
</feature>
<evidence type="ECO:0000256" key="14">
    <source>
        <dbReference type="SAM" id="MobiDB-lite"/>
    </source>
</evidence>
<organism evidence="19 20">
    <name type="scientific">Psychrobacillus glaciei</name>
    <dbReference type="NCBI Taxonomy" id="2283160"/>
    <lineage>
        <taxon>Bacteria</taxon>
        <taxon>Bacillati</taxon>
        <taxon>Bacillota</taxon>
        <taxon>Bacilli</taxon>
        <taxon>Bacillales</taxon>
        <taxon>Bacillaceae</taxon>
        <taxon>Psychrobacillus</taxon>
    </lineage>
</organism>
<evidence type="ECO:0000256" key="10">
    <source>
        <dbReference type="ARBA" id="ARBA00022837"/>
    </source>
</evidence>
<feature type="signal peptide" evidence="15">
    <location>
        <begin position="1"/>
        <end position="28"/>
    </location>
</feature>
<evidence type="ECO:0000256" key="12">
    <source>
        <dbReference type="PROSITE-ProRule" id="PRU01240"/>
    </source>
</evidence>
<dbReference type="InterPro" id="IPR022398">
    <property type="entry name" value="Peptidase_S8_His-AS"/>
</dbReference>
<dbReference type="InterPro" id="IPR046450">
    <property type="entry name" value="PA_dom_sf"/>
</dbReference>
<reference evidence="19 20" key="1">
    <citation type="submission" date="2018-07" db="EMBL/GenBank/DDBJ databases">
        <title>Complete genome sequence of Psychrobacillus sp. PB01, isolated from iceberg, and comparative genome analysis of Psychrobacillus strains.</title>
        <authorList>
            <person name="Lee P.C."/>
        </authorList>
    </citation>
    <scope>NUCLEOTIDE SEQUENCE [LARGE SCALE GENOMIC DNA]</scope>
    <source>
        <strain evidence="19 20">PB01</strain>
    </source>
</reference>
<keyword evidence="5" id="KW-0964">Secreted</keyword>
<dbReference type="Gene3D" id="2.60.40.1080">
    <property type="match status" value="1"/>
</dbReference>
<dbReference type="InterPro" id="IPR050131">
    <property type="entry name" value="Peptidase_S8_subtilisin-like"/>
</dbReference>
<evidence type="ECO:0000256" key="1">
    <source>
        <dbReference type="ARBA" id="ARBA00001913"/>
    </source>
</evidence>
<evidence type="ECO:0000259" key="17">
    <source>
        <dbReference type="Pfam" id="PF02225"/>
    </source>
</evidence>
<gene>
    <name evidence="19" type="ORF">PB01_04235</name>
</gene>
<feature type="domain" description="Peptidase S8/S53" evidence="16">
    <location>
        <begin position="238"/>
        <end position="485"/>
    </location>
</feature>
<dbReference type="GO" id="GO:0005576">
    <property type="term" value="C:extracellular region"/>
    <property type="evidence" value="ECO:0007669"/>
    <property type="project" value="UniProtKB-SubCell"/>
</dbReference>
<dbReference type="GO" id="GO:0004252">
    <property type="term" value="F:serine-type endopeptidase activity"/>
    <property type="evidence" value="ECO:0007669"/>
    <property type="project" value="UniProtKB-UniRule"/>
</dbReference>
<sequence>MGNYKFKKLIATLMATAMLTFPTLQAFANDPFSDNQKAFDVIDTKYISESSKNSSGKHVITLITGDVVTVTYIEGGKSVISVEAADYGSGGTSIMTLGKDTYVIPDEAMSYIASDFLDKNLFNITALIADGYDDENQSTLPVIVQYAPTNARFEKALPTTLAGSERTHILESIDGVAVSTDKEQTRAFWEDITENAAADSRMTGGIKKVWLDGRVEVNLAESVPQVGAPEAWESGFDGKGITVAVLDTGIDPEHPDLVNQIDEIESFVPEEDALDYHGHGTHVASTVLGTGDALEGQYKGVAPGARLIVGKVLSSSGYGQDSWVIDGMEWAAHNAKVVNMSLGDPQPSDGTDPMSQAVNNLSEETGALFVIASGNAGTEGIGSPGAADAALTVGSVDKSDMLSWFSTKGPRFMDAGLKPDLVAPGSDIIAARSQYASQGDGLYLGLSGTSMATPHVTGAAAILSQRYPDWTGDQLKSALMSTTKMLDDIKPYEGGAGRLDVATAASSTIYAKGSLDFGFFKWPHDEEALVEKTVSYTNVSDQPVTLDLTATFTDKTGNMVDEDLLQLSTDQVIIPANESAEVTVTVDPSKATEGSRYQGQLTAKVEGQIVAHTAMVMGKEEERFSLTINATNREGAPASTMVSIVGPNKNPGFLNVQGTTELRLPKGTYSVMTMMDVDTNTDHAGVALLGDPEVILDGPKIVELDARNAREFTANVPEKTEAKFRKLEYYRSFSEIDTITATYLLPETIDKMYAEPTATVSTGEFQLNTRWRLIKPVLSINVNELELDSLTLPGSQPLEGKHQLDVVFAKQGTQEDYKGLDVKDKAVIVQRSNMINGSERAAAAHAAGAKLLVIVNDRPTEFLEWVGKEDSLDSIPIAVASVSETEGIDLIKLAKEGHLKINVEGTPDTPYVYDLMDNHQNAIPEDLTYSPTANELVKINAQYYSDRSAPGAEFRWDIPSYSENGVGYPNKLSLPSVRTEWVSASEVTMWYHQARVDDEWEVRQPLMSYQQGQRLDEKWFAPVVRPRFGEGFWVPVRFENDLIFNVPSLADSGDGNTGWDISSTGEQKLKLYQGANLVETSSDQIIILWEAPEEKTEFRLVNDVTRDPNRWNTSVSTHTEWTIWTEMQEEFESFLPMISLDYKVDTDMKGNAIAGDTIKLGLSASQIDYASGNGNIEGASLEVSFDEGKTWEEVQLIREGDGWTANISNASKRGTFVSLRASAWDDLGNRIDQTVIKAFGVSESEVTLSTDKLDYSLTKGTTSQMKVKAVTTPKQSKMTEEDVTNKATYVVEDDTVASVTNGLITAKAKGSTKVTISYGGNEVTVNITVTEPAVDPGPGGGGGYTPPTSTPTPPVQPNLCDENAKSGCLQVNKATPMYILENNRLKKVGEAVKGKSLPVKQTISPMLGLGGDIWLERTEAISYETPSKEMIAKNQLPANKRPKQMWKGLELNPGQIGKVTIIKDTVIWQSIDKTTKLPRVLKKGEQYRVYRYVPGMYQISDLEYIVQDSNVVLIKK</sequence>
<dbReference type="SUPFAM" id="SSF52025">
    <property type="entry name" value="PA domain"/>
    <property type="match status" value="1"/>
</dbReference>
<dbReference type="InterPro" id="IPR036852">
    <property type="entry name" value="Peptidase_S8/S53_dom_sf"/>
</dbReference>
<dbReference type="KEGG" id="psyo:PB01_04235"/>
<dbReference type="RefSeq" id="WP_151699032.1">
    <property type="nucleotide sequence ID" value="NZ_CP031223.1"/>
</dbReference>
<dbReference type="PRINTS" id="PR00723">
    <property type="entry name" value="SUBTILISIN"/>
</dbReference>
<evidence type="ECO:0000256" key="3">
    <source>
        <dbReference type="ARBA" id="ARBA00011073"/>
    </source>
</evidence>
<name>A0A5J6SPM1_9BACI</name>
<comment type="similarity">
    <text evidence="3 12 13">Belongs to the peptidase S8 family.</text>
</comment>
<feature type="chain" id="PRO_5023836199" evidence="15">
    <location>
        <begin position="29"/>
        <end position="1516"/>
    </location>
</feature>
<dbReference type="Pfam" id="PF02225">
    <property type="entry name" value="PA"/>
    <property type="match status" value="1"/>
</dbReference>
<evidence type="ECO:0000256" key="13">
    <source>
        <dbReference type="RuleBase" id="RU003355"/>
    </source>
</evidence>
<proteinExistence type="inferred from homology"/>
<dbReference type="CDD" id="cd07487">
    <property type="entry name" value="Peptidases_S8_1"/>
    <property type="match status" value="1"/>
</dbReference>
<evidence type="ECO:0000256" key="8">
    <source>
        <dbReference type="ARBA" id="ARBA00022801"/>
    </source>
</evidence>
<accession>A0A5J6SPM1</accession>
<keyword evidence="6 12" id="KW-0645">Protease</keyword>
<dbReference type="InterPro" id="IPR048734">
    <property type="entry name" value="HL_N-beta"/>
</dbReference>
<dbReference type="OrthoDB" id="9798386at2"/>
<dbReference type="Gene3D" id="2.60.40.10">
    <property type="entry name" value="Immunoglobulins"/>
    <property type="match status" value="1"/>
</dbReference>
<dbReference type="InterPro" id="IPR023827">
    <property type="entry name" value="Peptidase_S8_Asp-AS"/>
</dbReference>